<evidence type="ECO:0000313" key="2">
    <source>
        <dbReference type="Proteomes" id="UP000308092"/>
    </source>
</evidence>
<gene>
    <name evidence="1" type="ORF">EYZ11_012770</name>
</gene>
<organism evidence="1 2">
    <name type="scientific">Aspergillus tanneri</name>
    <dbReference type="NCBI Taxonomy" id="1220188"/>
    <lineage>
        <taxon>Eukaryota</taxon>
        <taxon>Fungi</taxon>
        <taxon>Dikarya</taxon>
        <taxon>Ascomycota</taxon>
        <taxon>Pezizomycotina</taxon>
        <taxon>Eurotiomycetes</taxon>
        <taxon>Eurotiomycetidae</taxon>
        <taxon>Eurotiales</taxon>
        <taxon>Aspergillaceae</taxon>
        <taxon>Aspergillus</taxon>
        <taxon>Aspergillus subgen. Circumdati</taxon>
    </lineage>
</organism>
<keyword evidence="2" id="KW-1185">Reference proteome</keyword>
<dbReference type="Proteomes" id="UP000308092">
    <property type="component" value="Unassembled WGS sequence"/>
</dbReference>
<protein>
    <submittedName>
        <fullName evidence="1">Uncharacterized protein</fullName>
    </submittedName>
</protein>
<dbReference type="EMBL" id="SOSA01001044">
    <property type="protein sequence ID" value="THC87785.1"/>
    <property type="molecule type" value="Genomic_DNA"/>
</dbReference>
<accession>A0A4S3IZM8</accession>
<dbReference type="AlphaFoldDB" id="A0A4S3IZM8"/>
<comment type="caution">
    <text evidence="1">The sequence shown here is derived from an EMBL/GenBank/DDBJ whole genome shotgun (WGS) entry which is preliminary data.</text>
</comment>
<dbReference type="VEuPathDB" id="FungiDB:EYZ11_012770"/>
<reference evidence="1 2" key="1">
    <citation type="submission" date="2019-03" db="EMBL/GenBank/DDBJ databases">
        <title>The genome sequence of a newly discovered highly antifungal drug resistant Aspergillus species, Aspergillus tanneri NIH 1004.</title>
        <authorList>
            <person name="Mounaud S."/>
            <person name="Singh I."/>
            <person name="Joardar V."/>
            <person name="Pakala S."/>
            <person name="Pakala S."/>
            <person name="Venepally P."/>
            <person name="Hoover J."/>
            <person name="Nierman W."/>
            <person name="Chung J."/>
            <person name="Losada L."/>
        </authorList>
    </citation>
    <scope>NUCLEOTIDE SEQUENCE [LARGE SCALE GENOMIC DNA]</scope>
    <source>
        <strain evidence="1 2">NIH1004</strain>
    </source>
</reference>
<sequence length="41" mass="4779">MGRRHYQSLTKGNQKIIQQTLNIPLMISPTSRDAQKQPDRK</sequence>
<evidence type="ECO:0000313" key="1">
    <source>
        <dbReference type="EMBL" id="THC87785.1"/>
    </source>
</evidence>
<proteinExistence type="predicted"/>
<name>A0A4S3IZM8_9EURO</name>